<organism evidence="2">
    <name type="scientific">viral metagenome</name>
    <dbReference type="NCBI Taxonomy" id="1070528"/>
    <lineage>
        <taxon>unclassified sequences</taxon>
        <taxon>metagenomes</taxon>
        <taxon>organismal metagenomes</taxon>
    </lineage>
</organism>
<feature type="compositionally biased region" description="Basic and acidic residues" evidence="1">
    <location>
        <begin position="36"/>
        <end position="46"/>
    </location>
</feature>
<dbReference type="AlphaFoldDB" id="A0A6M3L9M9"/>
<protein>
    <submittedName>
        <fullName evidence="2">Uncharacterized protein</fullName>
    </submittedName>
</protein>
<accession>A0A6M3L9M9</accession>
<sequence>MAGEQRQDVGQEMADEVAEGATVGYVTPDIPAADHGTAKESDKREEGDEGGVTIDTIADLQGLSEDDLIDLAEAEGVKYDGLARDDVEQALAEVYGIEEGGAEDKGPRTTKEFEVERENLLRTNAALRTRAQLVDAIVANPEEVLGELAERYGLQVVRPGQASETKELDLSYKEGEDVAAYMKRVVTTAVSDAVSKVTGGKPGAKGKAPLQSSSEELAMKARIEVARAYLDENHPDWHTYEVKMRDLVVQDPSLLSAPWKLYSKASGKAKSRDEALGKKLKGRQAGKMRSGEQSRGVLKLRVGAKGRKTTFNEAWDLAMRQKQGGR</sequence>
<dbReference type="EMBL" id="MT142870">
    <property type="protein sequence ID" value="QJA89798.1"/>
    <property type="molecule type" value="Genomic_DNA"/>
</dbReference>
<reference evidence="2" key="1">
    <citation type="submission" date="2020-03" db="EMBL/GenBank/DDBJ databases">
        <title>The deep terrestrial virosphere.</title>
        <authorList>
            <person name="Holmfeldt K."/>
            <person name="Nilsson E."/>
            <person name="Simone D."/>
            <person name="Lopez-Fernandez M."/>
            <person name="Wu X."/>
            <person name="de Brujin I."/>
            <person name="Lundin D."/>
            <person name="Andersson A."/>
            <person name="Bertilsson S."/>
            <person name="Dopson M."/>
        </authorList>
    </citation>
    <scope>NUCLEOTIDE SEQUENCE</scope>
    <source>
        <strain evidence="2">MM415B02495</strain>
    </source>
</reference>
<evidence type="ECO:0000313" key="2">
    <source>
        <dbReference type="EMBL" id="QJA89798.1"/>
    </source>
</evidence>
<feature type="region of interest" description="Disordered" evidence="1">
    <location>
        <begin position="272"/>
        <end position="297"/>
    </location>
</feature>
<evidence type="ECO:0000256" key="1">
    <source>
        <dbReference type="SAM" id="MobiDB-lite"/>
    </source>
</evidence>
<name>A0A6M3L9M9_9ZZZZ</name>
<proteinExistence type="predicted"/>
<gene>
    <name evidence="2" type="ORF">MM415B02495_0005</name>
</gene>
<feature type="region of interest" description="Disordered" evidence="1">
    <location>
        <begin position="1"/>
        <end position="53"/>
    </location>
</feature>